<gene>
    <name evidence="1" type="ORF">AKJ64_03665</name>
</gene>
<reference evidence="1 2" key="1">
    <citation type="journal article" date="2016" name="Sci. Rep.">
        <title>Metabolic traits of an uncultured archaeal lineage -MSBL1- from brine pools of the Red Sea.</title>
        <authorList>
            <person name="Mwirichia R."/>
            <person name="Alam I."/>
            <person name="Rashid M."/>
            <person name="Vinu M."/>
            <person name="Ba-Alawi W."/>
            <person name="Anthony Kamau A."/>
            <person name="Kamanda Ngugi D."/>
            <person name="Goker M."/>
            <person name="Klenk H.P."/>
            <person name="Bajic V."/>
            <person name="Stingl U."/>
        </authorList>
    </citation>
    <scope>NUCLEOTIDE SEQUENCE [LARGE SCALE GENOMIC DNA]</scope>
    <source>
        <strain evidence="1">SCGC-AAA259E17</strain>
    </source>
</reference>
<name>A0A133UDH6_9EURY</name>
<comment type="caution">
    <text evidence="1">The sequence shown here is derived from an EMBL/GenBank/DDBJ whole genome shotgun (WGS) entry which is preliminary data.</text>
</comment>
<evidence type="ECO:0000313" key="2">
    <source>
        <dbReference type="Proteomes" id="UP000070373"/>
    </source>
</evidence>
<dbReference type="AlphaFoldDB" id="A0A133UDH6"/>
<proteinExistence type="predicted"/>
<accession>A0A133UDH6</accession>
<evidence type="ECO:0000313" key="1">
    <source>
        <dbReference type="EMBL" id="KXA92230.1"/>
    </source>
</evidence>
<protein>
    <submittedName>
        <fullName evidence="1">Uncharacterized protein</fullName>
    </submittedName>
</protein>
<sequence length="81" mass="9586">MSIASIERLEEMPEEWFPVLGREAERRLLKQQNLDTLPREKFTYRFINDIVDEMESKEVLSPGDYEGRLNSLRSRSICLPL</sequence>
<organism evidence="1 2">
    <name type="scientific">candidate division MSBL1 archaeon SCGC-AAA259E17</name>
    <dbReference type="NCBI Taxonomy" id="1698263"/>
    <lineage>
        <taxon>Archaea</taxon>
        <taxon>Methanobacteriati</taxon>
        <taxon>Methanobacteriota</taxon>
        <taxon>candidate division MSBL1</taxon>
    </lineage>
</organism>
<dbReference type="EMBL" id="LHXN01000067">
    <property type="protein sequence ID" value="KXA92230.1"/>
    <property type="molecule type" value="Genomic_DNA"/>
</dbReference>
<dbReference type="Proteomes" id="UP000070373">
    <property type="component" value="Unassembled WGS sequence"/>
</dbReference>
<keyword evidence="2" id="KW-1185">Reference proteome</keyword>